<dbReference type="Proteomes" id="UP000266861">
    <property type="component" value="Unassembled WGS sequence"/>
</dbReference>
<gene>
    <name evidence="1" type="ORF">Glove_501g5</name>
</gene>
<proteinExistence type="predicted"/>
<reference evidence="1 2" key="1">
    <citation type="submission" date="2018-08" db="EMBL/GenBank/DDBJ databases">
        <title>Genome and evolution of the arbuscular mycorrhizal fungus Diversispora epigaea (formerly Glomus versiforme) and its bacterial endosymbionts.</title>
        <authorList>
            <person name="Sun X."/>
            <person name="Fei Z."/>
            <person name="Harrison M."/>
        </authorList>
    </citation>
    <scope>NUCLEOTIDE SEQUENCE [LARGE SCALE GENOMIC DNA]</scope>
    <source>
        <strain evidence="1 2">IT104</strain>
    </source>
</reference>
<name>A0A397GH54_9GLOM</name>
<protein>
    <submittedName>
        <fullName evidence="1">Uncharacterized protein</fullName>
    </submittedName>
</protein>
<organism evidence="1 2">
    <name type="scientific">Diversispora epigaea</name>
    <dbReference type="NCBI Taxonomy" id="1348612"/>
    <lineage>
        <taxon>Eukaryota</taxon>
        <taxon>Fungi</taxon>
        <taxon>Fungi incertae sedis</taxon>
        <taxon>Mucoromycota</taxon>
        <taxon>Glomeromycotina</taxon>
        <taxon>Glomeromycetes</taxon>
        <taxon>Diversisporales</taxon>
        <taxon>Diversisporaceae</taxon>
        <taxon>Diversispora</taxon>
    </lineage>
</organism>
<dbReference type="EMBL" id="PQFF01000434">
    <property type="protein sequence ID" value="RHZ50322.1"/>
    <property type="molecule type" value="Genomic_DNA"/>
</dbReference>
<evidence type="ECO:0000313" key="2">
    <source>
        <dbReference type="Proteomes" id="UP000266861"/>
    </source>
</evidence>
<dbReference type="AlphaFoldDB" id="A0A397GH54"/>
<comment type="caution">
    <text evidence="1">The sequence shown here is derived from an EMBL/GenBank/DDBJ whole genome shotgun (WGS) entry which is preliminary data.</text>
</comment>
<accession>A0A397GH54</accession>
<evidence type="ECO:0000313" key="1">
    <source>
        <dbReference type="EMBL" id="RHZ50322.1"/>
    </source>
</evidence>
<keyword evidence="2" id="KW-1185">Reference proteome</keyword>
<sequence>MTRLCPECNQEYNNYWCKLCGSTRFKNDFDKWTSGNVTIGKFMILINQLEKFENESEKLVVLEIK</sequence>